<feature type="transmembrane region" description="Helical" evidence="1">
    <location>
        <begin position="34"/>
        <end position="56"/>
    </location>
</feature>
<evidence type="ECO:0000313" key="2">
    <source>
        <dbReference type="EMBL" id="MDC2956879.1"/>
    </source>
</evidence>
<accession>A0ABT5FWF2</accession>
<evidence type="ECO:0000256" key="1">
    <source>
        <dbReference type="SAM" id="Phobius"/>
    </source>
</evidence>
<name>A0ABT5FWF2_9ACTN</name>
<reference evidence="2 3" key="1">
    <citation type="journal article" date="2015" name="Int. J. Syst. Evol. Microbiol.">
        <title>Streptomyces gilvifuscus sp. nov., an actinomycete that produces antibacterial compounds isolated from soil.</title>
        <authorList>
            <person name="Nguyen T.M."/>
            <person name="Kim J."/>
        </authorList>
    </citation>
    <scope>NUCLEOTIDE SEQUENCE [LARGE SCALE GENOMIC DNA]</scope>
    <source>
        <strain evidence="2 3">T113</strain>
    </source>
</reference>
<keyword evidence="1" id="KW-1133">Transmembrane helix</keyword>
<proteinExistence type="predicted"/>
<sequence length="58" mass="5990">MAALFYSSVMVGVALTAFAVLREHGTRLTKAASWLCLAIAALPGLALVGIVLQVIFGS</sequence>
<evidence type="ECO:0000313" key="3">
    <source>
        <dbReference type="Proteomes" id="UP001221328"/>
    </source>
</evidence>
<protein>
    <submittedName>
        <fullName evidence="2">Uncharacterized protein</fullName>
    </submittedName>
</protein>
<dbReference type="RefSeq" id="WP_272176192.1">
    <property type="nucleotide sequence ID" value="NZ_JAQOSK010000007.1"/>
</dbReference>
<keyword evidence="3" id="KW-1185">Reference proteome</keyword>
<gene>
    <name evidence="2" type="ORF">PO587_20655</name>
</gene>
<comment type="caution">
    <text evidence="2">The sequence shown here is derived from an EMBL/GenBank/DDBJ whole genome shotgun (WGS) entry which is preliminary data.</text>
</comment>
<organism evidence="2 3">
    <name type="scientific">Streptomyces gilvifuscus</name>
    <dbReference type="NCBI Taxonomy" id="1550617"/>
    <lineage>
        <taxon>Bacteria</taxon>
        <taxon>Bacillati</taxon>
        <taxon>Actinomycetota</taxon>
        <taxon>Actinomycetes</taxon>
        <taxon>Kitasatosporales</taxon>
        <taxon>Streptomycetaceae</taxon>
        <taxon>Streptomyces</taxon>
    </lineage>
</organism>
<dbReference type="EMBL" id="JAQOSK010000007">
    <property type="protein sequence ID" value="MDC2956879.1"/>
    <property type="molecule type" value="Genomic_DNA"/>
</dbReference>
<dbReference type="Proteomes" id="UP001221328">
    <property type="component" value="Unassembled WGS sequence"/>
</dbReference>
<keyword evidence="1" id="KW-0812">Transmembrane</keyword>
<feature type="transmembrane region" description="Helical" evidence="1">
    <location>
        <begin position="6"/>
        <end position="22"/>
    </location>
</feature>
<keyword evidence="1" id="KW-0472">Membrane</keyword>